<dbReference type="AlphaFoldDB" id="A0A1L9SWL2"/>
<keyword evidence="3" id="KW-1185">Reference proteome</keyword>
<dbReference type="GeneID" id="34607847"/>
<evidence type="ECO:0000313" key="3">
    <source>
        <dbReference type="Proteomes" id="UP000184188"/>
    </source>
</evidence>
<dbReference type="Proteomes" id="UP000184188">
    <property type="component" value="Unassembled WGS sequence"/>
</dbReference>
<protein>
    <submittedName>
        <fullName evidence="2">Uncharacterized protein</fullName>
    </submittedName>
</protein>
<evidence type="ECO:0000256" key="1">
    <source>
        <dbReference type="SAM" id="MobiDB-lite"/>
    </source>
</evidence>
<reference evidence="3" key="1">
    <citation type="journal article" date="2017" name="Genome Biol.">
        <title>Comparative genomics reveals high biological diversity and specific adaptations in the industrially and medically important fungal genus Aspergillus.</title>
        <authorList>
            <person name="de Vries R.P."/>
            <person name="Riley R."/>
            <person name="Wiebenga A."/>
            <person name="Aguilar-Osorio G."/>
            <person name="Amillis S."/>
            <person name="Uchima C.A."/>
            <person name="Anderluh G."/>
            <person name="Asadollahi M."/>
            <person name="Askin M."/>
            <person name="Barry K."/>
            <person name="Battaglia E."/>
            <person name="Bayram O."/>
            <person name="Benocci T."/>
            <person name="Braus-Stromeyer S.A."/>
            <person name="Caldana C."/>
            <person name="Canovas D."/>
            <person name="Cerqueira G.C."/>
            <person name="Chen F."/>
            <person name="Chen W."/>
            <person name="Choi C."/>
            <person name="Clum A."/>
            <person name="Dos Santos R.A."/>
            <person name="Damasio A.R."/>
            <person name="Diallinas G."/>
            <person name="Emri T."/>
            <person name="Fekete E."/>
            <person name="Flipphi M."/>
            <person name="Freyberg S."/>
            <person name="Gallo A."/>
            <person name="Gournas C."/>
            <person name="Habgood R."/>
            <person name="Hainaut M."/>
            <person name="Harispe M.L."/>
            <person name="Henrissat B."/>
            <person name="Hilden K.S."/>
            <person name="Hope R."/>
            <person name="Hossain A."/>
            <person name="Karabika E."/>
            <person name="Karaffa L."/>
            <person name="Karanyi Z."/>
            <person name="Krasevec N."/>
            <person name="Kuo A."/>
            <person name="Kusch H."/>
            <person name="LaButti K."/>
            <person name="Lagendijk E.L."/>
            <person name="Lapidus A."/>
            <person name="Levasseur A."/>
            <person name="Lindquist E."/>
            <person name="Lipzen A."/>
            <person name="Logrieco A.F."/>
            <person name="MacCabe A."/>
            <person name="Maekelae M.R."/>
            <person name="Malavazi I."/>
            <person name="Melin P."/>
            <person name="Meyer V."/>
            <person name="Mielnichuk N."/>
            <person name="Miskei M."/>
            <person name="Molnar A.P."/>
            <person name="Mule G."/>
            <person name="Ngan C.Y."/>
            <person name="Orejas M."/>
            <person name="Orosz E."/>
            <person name="Ouedraogo J.P."/>
            <person name="Overkamp K.M."/>
            <person name="Park H.-S."/>
            <person name="Perrone G."/>
            <person name="Piumi F."/>
            <person name="Punt P.J."/>
            <person name="Ram A.F."/>
            <person name="Ramon A."/>
            <person name="Rauscher S."/>
            <person name="Record E."/>
            <person name="Riano-Pachon D.M."/>
            <person name="Robert V."/>
            <person name="Roehrig J."/>
            <person name="Ruller R."/>
            <person name="Salamov A."/>
            <person name="Salih N.S."/>
            <person name="Samson R.A."/>
            <person name="Sandor E."/>
            <person name="Sanguinetti M."/>
            <person name="Schuetze T."/>
            <person name="Sepcic K."/>
            <person name="Shelest E."/>
            <person name="Sherlock G."/>
            <person name="Sophianopoulou V."/>
            <person name="Squina F.M."/>
            <person name="Sun H."/>
            <person name="Susca A."/>
            <person name="Todd R.B."/>
            <person name="Tsang A."/>
            <person name="Unkles S.E."/>
            <person name="van de Wiele N."/>
            <person name="van Rossen-Uffink D."/>
            <person name="Oliveira J.V."/>
            <person name="Vesth T.C."/>
            <person name="Visser J."/>
            <person name="Yu J.-H."/>
            <person name="Zhou M."/>
            <person name="Andersen M.R."/>
            <person name="Archer D.B."/>
            <person name="Baker S.E."/>
            <person name="Benoit I."/>
            <person name="Brakhage A.A."/>
            <person name="Braus G.H."/>
            <person name="Fischer R."/>
            <person name="Frisvad J.C."/>
            <person name="Goldman G.H."/>
            <person name="Houbraken J."/>
            <person name="Oakley B."/>
            <person name="Pocsi I."/>
            <person name="Scazzocchio C."/>
            <person name="Seiboth B."/>
            <person name="vanKuyk P.A."/>
            <person name="Wortman J."/>
            <person name="Dyer P.S."/>
            <person name="Grigoriev I.V."/>
        </authorList>
    </citation>
    <scope>NUCLEOTIDE SEQUENCE [LARGE SCALE GENOMIC DNA]</scope>
    <source>
        <strain evidence="3">CBS 506.65</strain>
    </source>
</reference>
<proteinExistence type="predicted"/>
<dbReference type="EMBL" id="KV878336">
    <property type="protein sequence ID" value="OJJ51580.1"/>
    <property type="molecule type" value="Genomic_DNA"/>
</dbReference>
<dbReference type="RefSeq" id="XP_022586090.1">
    <property type="nucleotide sequence ID" value="XM_022721382.1"/>
</dbReference>
<gene>
    <name evidence="2" type="ORF">ASPZODRAFT_12396</name>
</gene>
<sequence>MEDSGAPVLWPLEHRECVSVKQLRHTPEDQQRGPSRMTKPVPTEGKTTKQHPPKSGMRRDPTRTNPGATGRAFAPPLQSPPKDSQLLTAF</sequence>
<feature type="compositionally biased region" description="Polar residues" evidence="1">
    <location>
        <begin position="81"/>
        <end position="90"/>
    </location>
</feature>
<dbReference type="VEuPathDB" id="FungiDB:ASPZODRAFT_12396"/>
<name>A0A1L9SWL2_9EURO</name>
<evidence type="ECO:0000313" key="2">
    <source>
        <dbReference type="EMBL" id="OJJ51580.1"/>
    </source>
</evidence>
<feature type="region of interest" description="Disordered" evidence="1">
    <location>
        <begin position="19"/>
        <end position="90"/>
    </location>
</feature>
<accession>A0A1L9SWL2</accession>
<organism evidence="2 3">
    <name type="scientific">Penicilliopsis zonata CBS 506.65</name>
    <dbReference type="NCBI Taxonomy" id="1073090"/>
    <lineage>
        <taxon>Eukaryota</taxon>
        <taxon>Fungi</taxon>
        <taxon>Dikarya</taxon>
        <taxon>Ascomycota</taxon>
        <taxon>Pezizomycotina</taxon>
        <taxon>Eurotiomycetes</taxon>
        <taxon>Eurotiomycetidae</taxon>
        <taxon>Eurotiales</taxon>
        <taxon>Aspergillaceae</taxon>
        <taxon>Penicilliopsis</taxon>
    </lineage>
</organism>